<dbReference type="InterPro" id="IPR052346">
    <property type="entry name" value="O-mannosyl-transferase_TMTC"/>
</dbReference>
<feature type="transmembrane region" description="Helical" evidence="4">
    <location>
        <begin position="169"/>
        <end position="188"/>
    </location>
</feature>
<keyword evidence="4" id="KW-0472">Membrane</keyword>
<feature type="transmembrane region" description="Helical" evidence="4">
    <location>
        <begin position="114"/>
        <end position="131"/>
    </location>
</feature>
<name>B8GN25_THISH</name>
<evidence type="ECO:0008006" key="7">
    <source>
        <dbReference type="Google" id="ProtNLM"/>
    </source>
</evidence>
<dbReference type="AlphaFoldDB" id="B8GN25"/>
<keyword evidence="4" id="KW-0812">Transmembrane</keyword>
<evidence type="ECO:0000256" key="4">
    <source>
        <dbReference type="SAM" id="Phobius"/>
    </source>
</evidence>
<evidence type="ECO:0000313" key="6">
    <source>
        <dbReference type="Proteomes" id="UP000002383"/>
    </source>
</evidence>
<proteinExistence type="predicted"/>
<feature type="repeat" description="TPR" evidence="3">
    <location>
        <begin position="540"/>
        <end position="573"/>
    </location>
</feature>
<feature type="transmembrane region" description="Helical" evidence="4">
    <location>
        <begin position="137"/>
        <end position="157"/>
    </location>
</feature>
<dbReference type="PROSITE" id="PS50005">
    <property type="entry name" value="TPR"/>
    <property type="match status" value="2"/>
</dbReference>
<evidence type="ECO:0000313" key="5">
    <source>
        <dbReference type="EMBL" id="ACL71886.1"/>
    </source>
</evidence>
<feature type="transmembrane region" description="Helical" evidence="4">
    <location>
        <begin position="85"/>
        <end position="102"/>
    </location>
</feature>
<feature type="transmembrane region" description="Helical" evidence="4">
    <location>
        <begin position="385"/>
        <end position="403"/>
    </location>
</feature>
<dbReference type="SUPFAM" id="SSF48452">
    <property type="entry name" value="TPR-like"/>
    <property type="match status" value="1"/>
</dbReference>
<feature type="transmembrane region" description="Helical" evidence="4">
    <location>
        <begin position="329"/>
        <end position="347"/>
    </location>
</feature>
<dbReference type="HOGENOM" id="CLU_011615_3_0_6"/>
<accession>B8GN25</accession>
<evidence type="ECO:0000256" key="2">
    <source>
        <dbReference type="ARBA" id="ARBA00022803"/>
    </source>
</evidence>
<dbReference type="STRING" id="396588.Tgr7_0795"/>
<dbReference type="eggNOG" id="COG0457">
    <property type="taxonomic scope" value="Bacteria"/>
</dbReference>
<dbReference type="PANTHER" id="PTHR44227">
    <property type="match status" value="1"/>
</dbReference>
<dbReference type="PANTHER" id="PTHR44227:SF3">
    <property type="entry name" value="PROTEIN O-MANNOSYL-TRANSFERASE TMTC4"/>
    <property type="match status" value="1"/>
</dbReference>
<feature type="transmembrane region" description="Helical" evidence="4">
    <location>
        <begin position="223"/>
        <end position="243"/>
    </location>
</feature>
<dbReference type="KEGG" id="tgr:Tgr7_0795"/>
<protein>
    <recommendedName>
        <fullName evidence="7">TPR repeat-containing protein</fullName>
    </recommendedName>
</protein>
<sequence length="650" mass="72364">MAIGLLLLLTCVVYWPGLSGAFLFDDISNLAVLGYYGRIDNWEALWLYLLSGFSGPTGRPVSTLSFLLDARNWPADPWPFKRTNLIVHLLTGLALYGFVRQVTRAMDLESRHAIQVALLTTALWLLHPLWVSTTLYAVQRMAQLSTLFVLLGLWLYVRTRLKYPPALSAGVLLNSATAIGLLGLLAILSKENGVLLPLLAITVEITVLAAYERRHKRTATRAFLWWRAFLLGVPVAALALYMAQGLPALFSADPGIRSFTPGERLLGQGLILWEYLRHIFIPRPYPGGLFNDHISVPGDPASILLALVAWATLLGLTVFAFLWRTRWPALALAVLFFMAGHLLESTFLQLELYFEHRNYLPAALLGLPVAMFLVQSRWPASSTRLAIAVGLVLTLSTLTYMRADLWGKPFQQALKWSQVNPQSARAQHYLAGRWLETGNLEEAIRLNDRAMELAPDGLPWMLQRVVLDCRLGLDPSTSIAHIEQSLTHGPRLGVVAREQLTQFVDFMLVGHCHGHTGPGQGLELIDRLGTLPGIPPTFTTALHQRAGHAHLMLGEPEQAFQRFRESLTSTPDTGILLANAALLASYDAYQLALSLLDMDVESSRTPGTRWSIDGLRRQYILQSGYYEREKASLRQRILEDMSNLSIEATP</sequence>
<keyword evidence="1" id="KW-0677">Repeat</keyword>
<dbReference type="InterPro" id="IPR019734">
    <property type="entry name" value="TPR_rpt"/>
</dbReference>
<keyword evidence="4" id="KW-1133">Transmembrane helix</keyword>
<keyword evidence="2 3" id="KW-0802">TPR repeat</keyword>
<feature type="transmembrane region" description="Helical" evidence="4">
    <location>
        <begin position="359"/>
        <end position="378"/>
    </location>
</feature>
<dbReference type="EMBL" id="CP001339">
    <property type="protein sequence ID" value="ACL71886.1"/>
    <property type="molecule type" value="Genomic_DNA"/>
</dbReference>
<organism evidence="5 6">
    <name type="scientific">Thioalkalivibrio sulfidiphilus (strain HL-EbGR7)</name>
    <dbReference type="NCBI Taxonomy" id="396588"/>
    <lineage>
        <taxon>Bacteria</taxon>
        <taxon>Pseudomonadati</taxon>
        <taxon>Pseudomonadota</taxon>
        <taxon>Gammaproteobacteria</taxon>
        <taxon>Chromatiales</taxon>
        <taxon>Ectothiorhodospiraceae</taxon>
        <taxon>Thioalkalivibrio</taxon>
    </lineage>
</organism>
<feature type="transmembrane region" description="Helical" evidence="4">
    <location>
        <begin position="194"/>
        <end position="211"/>
    </location>
</feature>
<gene>
    <name evidence="5" type="ordered locus">Tgr7_0795</name>
</gene>
<dbReference type="Proteomes" id="UP000002383">
    <property type="component" value="Chromosome"/>
</dbReference>
<evidence type="ECO:0000256" key="3">
    <source>
        <dbReference type="PROSITE-ProRule" id="PRU00339"/>
    </source>
</evidence>
<feature type="transmembrane region" description="Helical" evidence="4">
    <location>
        <begin position="301"/>
        <end position="322"/>
    </location>
</feature>
<evidence type="ECO:0000256" key="1">
    <source>
        <dbReference type="ARBA" id="ARBA00022737"/>
    </source>
</evidence>
<dbReference type="InterPro" id="IPR011990">
    <property type="entry name" value="TPR-like_helical_dom_sf"/>
</dbReference>
<feature type="repeat" description="TPR" evidence="3">
    <location>
        <begin position="424"/>
        <end position="457"/>
    </location>
</feature>
<dbReference type="Gene3D" id="1.25.40.10">
    <property type="entry name" value="Tetratricopeptide repeat domain"/>
    <property type="match status" value="1"/>
</dbReference>
<reference evidence="5 6" key="1">
    <citation type="journal article" date="2011" name="Stand. Genomic Sci.">
        <title>Complete genome sequence of 'Thioalkalivibrio sulfidophilus' HL-EbGr7.</title>
        <authorList>
            <person name="Muyzer G."/>
            <person name="Sorokin D.Y."/>
            <person name="Mavromatis K."/>
            <person name="Lapidus A."/>
            <person name="Clum A."/>
            <person name="Ivanova N."/>
            <person name="Pati A."/>
            <person name="d'Haeseleer P."/>
            <person name="Woyke T."/>
            <person name="Kyrpides N.C."/>
        </authorList>
    </citation>
    <scope>NUCLEOTIDE SEQUENCE [LARGE SCALE GENOMIC DNA]</scope>
    <source>
        <strain evidence="5 6">HL-EbGR7</strain>
    </source>
</reference>
<keyword evidence="6" id="KW-1185">Reference proteome</keyword>